<dbReference type="Proteomes" id="UP001341840">
    <property type="component" value="Unassembled WGS sequence"/>
</dbReference>
<evidence type="ECO:0000313" key="1">
    <source>
        <dbReference type="EMBL" id="MED6138617.1"/>
    </source>
</evidence>
<proteinExistence type="predicted"/>
<protein>
    <submittedName>
        <fullName evidence="1">Uncharacterized protein</fullName>
    </submittedName>
</protein>
<dbReference type="EMBL" id="JASCZI010061397">
    <property type="protein sequence ID" value="MED6138617.1"/>
    <property type="molecule type" value="Genomic_DNA"/>
</dbReference>
<evidence type="ECO:0000313" key="2">
    <source>
        <dbReference type="Proteomes" id="UP001341840"/>
    </source>
</evidence>
<reference evidence="1 2" key="1">
    <citation type="journal article" date="2023" name="Plants (Basel)">
        <title>Bridging the Gap: Combining Genomics and Transcriptomics Approaches to Understand Stylosanthes scabra, an Orphan Legume from the Brazilian Caatinga.</title>
        <authorList>
            <person name="Ferreira-Neto J.R.C."/>
            <person name="da Silva M.D."/>
            <person name="Binneck E."/>
            <person name="de Melo N.F."/>
            <person name="da Silva R.H."/>
            <person name="de Melo A.L.T.M."/>
            <person name="Pandolfi V."/>
            <person name="Bustamante F.O."/>
            <person name="Brasileiro-Vidal A.C."/>
            <person name="Benko-Iseppon A.M."/>
        </authorList>
    </citation>
    <scope>NUCLEOTIDE SEQUENCE [LARGE SCALE GENOMIC DNA]</scope>
    <source>
        <tissue evidence="1">Leaves</tissue>
    </source>
</reference>
<accession>A0ABU6SQ99</accession>
<sequence>MKQGTVRSHGIVRPHVSLERFGMHSANTRTTARSQARSRECKVKAAIFVDLATAPCPKPLQAQFDLYEGGLTEI</sequence>
<name>A0ABU6SQ99_9FABA</name>
<comment type="caution">
    <text evidence="1">The sequence shown here is derived from an EMBL/GenBank/DDBJ whole genome shotgun (WGS) entry which is preliminary data.</text>
</comment>
<organism evidence="1 2">
    <name type="scientific">Stylosanthes scabra</name>
    <dbReference type="NCBI Taxonomy" id="79078"/>
    <lineage>
        <taxon>Eukaryota</taxon>
        <taxon>Viridiplantae</taxon>
        <taxon>Streptophyta</taxon>
        <taxon>Embryophyta</taxon>
        <taxon>Tracheophyta</taxon>
        <taxon>Spermatophyta</taxon>
        <taxon>Magnoliopsida</taxon>
        <taxon>eudicotyledons</taxon>
        <taxon>Gunneridae</taxon>
        <taxon>Pentapetalae</taxon>
        <taxon>rosids</taxon>
        <taxon>fabids</taxon>
        <taxon>Fabales</taxon>
        <taxon>Fabaceae</taxon>
        <taxon>Papilionoideae</taxon>
        <taxon>50 kb inversion clade</taxon>
        <taxon>dalbergioids sensu lato</taxon>
        <taxon>Dalbergieae</taxon>
        <taxon>Pterocarpus clade</taxon>
        <taxon>Stylosanthes</taxon>
    </lineage>
</organism>
<keyword evidence="2" id="KW-1185">Reference proteome</keyword>
<gene>
    <name evidence="1" type="ORF">PIB30_075955</name>
</gene>